<keyword evidence="3" id="KW-1185">Reference proteome</keyword>
<accession>A0ABP6XWD7</accession>
<organism evidence="2 3">
    <name type="scientific">Nonomuraea rosea</name>
    <dbReference type="NCBI Taxonomy" id="638574"/>
    <lineage>
        <taxon>Bacteria</taxon>
        <taxon>Bacillati</taxon>
        <taxon>Actinomycetota</taxon>
        <taxon>Actinomycetes</taxon>
        <taxon>Streptosporangiales</taxon>
        <taxon>Streptosporangiaceae</taxon>
        <taxon>Nonomuraea</taxon>
    </lineage>
</organism>
<feature type="region of interest" description="Disordered" evidence="1">
    <location>
        <begin position="85"/>
        <end position="109"/>
    </location>
</feature>
<protein>
    <recommendedName>
        <fullName evidence="4">Exo-alpha-sialidase</fullName>
    </recommendedName>
</protein>
<sequence length="181" mass="18862">MWALAGGSVLRWDGRAWTIVREAPDTAWTRADLSVHLPKAPPPSDDVPPGPLSPRLSAITADPSGIWITGEIGMSSFLLSQTDSGWRSEDTSAKAGRMGRDLPPVPDSRGGHWFLGSTDVNGSDSALAHRDPSGRWTKVPVGGELTSLSAVPGGPLLATGVIGRAQGSSATFLEKDASNPS</sequence>
<proteinExistence type="predicted"/>
<gene>
    <name evidence="2" type="ORF">GCM10022419_062260</name>
</gene>
<evidence type="ECO:0000256" key="1">
    <source>
        <dbReference type="SAM" id="MobiDB-lite"/>
    </source>
</evidence>
<name>A0ABP6XWD7_9ACTN</name>
<dbReference type="Proteomes" id="UP001500630">
    <property type="component" value="Unassembled WGS sequence"/>
</dbReference>
<reference evidence="3" key="1">
    <citation type="journal article" date="2019" name="Int. J. Syst. Evol. Microbiol.">
        <title>The Global Catalogue of Microorganisms (GCM) 10K type strain sequencing project: providing services to taxonomists for standard genome sequencing and annotation.</title>
        <authorList>
            <consortium name="The Broad Institute Genomics Platform"/>
            <consortium name="The Broad Institute Genome Sequencing Center for Infectious Disease"/>
            <person name="Wu L."/>
            <person name="Ma J."/>
        </authorList>
    </citation>
    <scope>NUCLEOTIDE SEQUENCE [LARGE SCALE GENOMIC DNA]</scope>
    <source>
        <strain evidence="3">JCM 17326</strain>
    </source>
</reference>
<evidence type="ECO:0000313" key="3">
    <source>
        <dbReference type="Proteomes" id="UP001500630"/>
    </source>
</evidence>
<dbReference type="EMBL" id="BAABDQ010000015">
    <property type="protein sequence ID" value="GAA3572912.1"/>
    <property type="molecule type" value="Genomic_DNA"/>
</dbReference>
<evidence type="ECO:0000313" key="2">
    <source>
        <dbReference type="EMBL" id="GAA3572912.1"/>
    </source>
</evidence>
<comment type="caution">
    <text evidence="2">The sequence shown here is derived from an EMBL/GenBank/DDBJ whole genome shotgun (WGS) entry which is preliminary data.</text>
</comment>
<evidence type="ECO:0008006" key="4">
    <source>
        <dbReference type="Google" id="ProtNLM"/>
    </source>
</evidence>